<dbReference type="InterPro" id="IPR016024">
    <property type="entry name" value="ARM-type_fold"/>
</dbReference>
<proteinExistence type="predicted"/>
<dbReference type="CDD" id="cd06561">
    <property type="entry name" value="AlkD_like"/>
    <property type="match status" value="1"/>
</dbReference>
<dbReference type="InterPro" id="IPR014825">
    <property type="entry name" value="DNA_alkylation"/>
</dbReference>
<protein>
    <submittedName>
        <fullName evidence="1">DNA alkylation repair protein</fullName>
    </submittedName>
</protein>
<accession>A0A7C4Y3L7</accession>
<gene>
    <name evidence="1" type="ORF">ENV82_01180</name>
</gene>
<dbReference type="Pfam" id="PF08713">
    <property type="entry name" value="DNA_alkylation"/>
    <property type="match status" value="1"/>
</dbReference>
<comment type="caution">
    <text evidence="1">The sequence shown here is derived from an EMBL/GenBank/DDBJ whole genome shotgun (WGS) entry which is preliminary data.</text>
</comment>
<dbReference type="Gene3D" id="1.25.10.90">
    <property type="match status" value="1"/>
</dbReference>
<dbReference type="PANTHER" id="PTHR34070:SF1">
    <property type="entry name" value="DNA ALKYLATION REPAIR PROTEIN"/>
    <property type="match status" value="1"/>
</dbReference>
<organism evidence="1">
    <name type="scientific">Caldisericum exile</name>
    <dbReference type="NCBI Taxonomy" id="693075"/>
    <lineage>
        <taxon>Bacteria</taxon>
        <taxon>Pseudomonadati</taxon>
        <taxon>Caldisericota/Cryosericota group</taxon>
        <taxon>Caldisericota</taxon>
        <taxon>Caldisericia</taxon>
        <taxon>Caldisericales</taxon>
        <taxon>Caldisericaceae</taxon>
        <taxon>Caldisericum</taxon>
    </lineage>
</organism>
<dbReference type="SUPFAM" id="SSF48371">
    <property type="entry name" value="ARM repeat"/>
    <property type="match status" value="1"/>
</dbReference>
<reference evidence="1" key="1">
    <citation type="journal article" date="2020" name="mSystems">
        <title>Genome- and Community-Level Interaction Insights into Carbon Utilization and Element Cycling Functions of Hydrothermarchaeota in Hydrothermal Sediment.</title>
        <authorList>
            <person name="Zhou Z."/>
            <person name="Liu Y."/>
            <person name="Xu W."/>
            <person name="Pan J."/>
            <person name="Luo Z.H."/>
            <person name="Li M."/>
        </authorList>
    </citation>
    <scope>NUCLEOTIDE SEQUENCE [LARGE SCALE GENOMIC DNA]</scope>
    <source>
        <strain evidence="1">SpSt-794</strain>
    </source>
</reference>
<sequence>MKKTEETFIKDVYEGLEKRDTQHVLSLVNAYLEKEKTDKLKLTPTPLLNFIGDGLGKMLIRKEWSFDRLMELWREGKRDERLIIASALGRLSRVDYENSKSFVLSILNDLSDWEICDQLALKAVVNLVVQNKNEMFSLMEEWVKSENKWVRRLAVATIPPYIRAEKTESKVCLQLLDKVMKEEDKDVKKAISWALREITKKDPEAVFNFLQKWAKTKDKNTRRIIKEGMKKLQKEKQEEIKSLLCE</sequence>
<evidence type="ECO:0000313" key="1">
    <source>
        <dbReference type="EMBL" id="HGW60041.1"/>
    </source>
</evidence>
<dbReference type="AlphaFoldDB" id="A0A7C4Y3L7"/>
<name>A0A7C4Y3L7_9BACT</name>
<dbReference type="EMBL" id="DTHV01000033">
    <property type="protein sequence ID" value="HGW60041.1"/>
    <property type="molecule type" value="Genomic_DNA"/>
</dbReference>
<dbReference type="PANTHER" id="PTHR34070">
    <property type="entry name" value="ARMADILLO-TYPE FOLD"/>
    <property type="match status" value="1"/>
</dbReference>